<dbReference type="EMBL" id="SHOA02000004">
    <property type="protein sequence ID" value="TDH71035.1"/>
    <property type="molecule type" value="Genomic_DNA"/>
</dbReference>
<dbReference type="RefSeq" id="XP_067820534.1">
    <property type="nucleotide sequence ID" value="XM_067960891.1"/>
</dbReference>
<keyword evidence="2" id="KW-1185">Reference proteome</keyword>
<comment type="caution">
    <text evidence="1">The sequence shown here is derived from an EMBL/GenBank/DDBJ whole genome shotgun (WGS) entry which is preliminary data.</text>
</comment>
<dbReference type="InterPro" id="IPR010033">
    <property type="entry name" value="HAD_SF_ppase_IIIC"/>
</dbReference>
<name>A0A976FQS3_BRELC</name>
<dbReference type="InterPro" id="IPR023214">
    <property type="entry name" value="HAD_sf"/>
</dbReference>
<dbReference type="NCBIfam" id="TIGR01686">
    <property type="entry name" value="FkbH"/>
    <property type="match status" value="1"/>
</dbReference>
<protein>
    <submittedName>
        <fullName evidence="1">Uncharacterized protein</fullName>
    </submittedName>
</protein>
<sequence length="855" mass="96828">MACKRVAIGGTFACDDTLAVPLLHLINHAVWNVDVDVQWLRYGSLTDFNEWSTAVLYPARPVDLVLLLIRLSDLEVMHPELQNRFVKGDTYDRANVQADGGTEQLMRYLGRYDSIPSAVPLVVHLCPCPPTSASRFKALECMVRLKAQALKRVSVQTSGHVLSLFKQQYSTEYYDAVSDKRQHSPYTQAMLNVLSLLLCRQICQLFRAASNSKKVIVLDCDNTLWGGAVAEVGPKGVDLGTRFLSLQRFVVAQQQRGMLLALCSKNIRKDVLAVFTERHDELVLDLNKHVVATKINWHTKSSNIMQIAQELSLGLDSFIFIDDNPLECNEVKTALPSVSVIPLPADFNESALDHEWVFDHGLNSNSNIGTQEDGLRTQFYQLDLQREKLWESTLSHQAFLSALDVKIVFEELSQDQERSERSTSFTRVLQLHHRTNQLTTATTFAKRLEESTLYDYVSAFDNTVVCAHVTDRFGHYGLVSTALCRHARSSNVLRVDSLLLSCRALNRGVEHAMVRKLSEIAARTRATVLEIIWEPTERNQPAHAFFSALSDMKFVVKTDQLSNVTGMKEHQISLSHAGSWMLSKEKGSQVTFLQTDGFCKRNVKTIGLKQWRSYYIRFGELVQNTIVTILRWILSLNFIISPWLTCSLQATVAKKLAKRNNVGMMRVPLRDRGSLEQFLCCALLSAKSIVIAKTDNSDVDDEEFRRKARHQTKMALVNYFHKEASRVIWSANRPHTHDRLLLGGSMHEDEASSVNGIELESRLQLVCDSPQCSTPIQRESRCAFKRCRTCCYRMQRLVARSLRHANMKARQSALNALQAELAATISLGKERILSDPVIPWCEAHCNKRRRGETFK</sequence>
<evidence type="ECO:0000313" key="1">
    <source>
        <dbReference type="EMBL" id="TDH71035.1"/>
    </source>
</evidence>
<reference evidence="1 2" key="1">
    <citation type="journal article" date="2021" name="Genome Biol.">
        <title>AFLAP: assembly-free linkage analysis pipeline using k-mers from genome sequencing data.</title>
        <authorList>
            <person name="Fletcher K."/>
            <person name="Zhang L."/>
            <person name="Gil J."/>
            <person name="Han R."/>
            <person name="Cavanaugh K."/>
            <person name="Michelmore R."/>
        </authorList>
    </citation>
    <scope>NUCLEOTIDE SEQUENCE [LARGE SCALE GENOMIC DNA]</scope>
    <source>
        <strain evidence="1 2">SF5</strain>
    </source>
</reference>
<proteinExistence type="predicted"/>
<dbReference type="GeneID" id="94346562"/>
<dbReference type="Proteomes" id="UP000294530">
    <property type="component" value="Unassembled WGS sequence"/>
</dbReference>
<dbReference type="SUPFAM" id="SSF56784">
    <property type="entry name" value="HAD-like"/>
    <property type="match status" value="1"/>
</dbReference>
<dbReference type="AlphaFoldDB" id="A0A976FQS3"/>
<dbReference type="NCBIfam" id="TIGR01681">
    <property type="entry name" value="HAD-SF-IIIC"/>
    <property type="match status" value="1"/>
</dbReference>
<dbReference type="OrthoDB" id="5334845at2759"/>
<dbReference type="Gene3D" id="3.40.50.1000">
    <property type="entry name" value="HAD superfamily/HAD-like"/>
    <property type="match status" value="1"/>
</dbReference>
<organism evidence="1 2">
    <name type="scientific">Bremia lactucae</name>
    <name type="common">Lettuce downy mildew</name>
    <dbReference type="NCBI Taxonomy" id="4779"/>
    <lineage>
        <taxon>Eukaryota</taxon>
        <taxon>Sar</taxon>
        <taxon>Stramenopiles</taxon>
        <taxon>Oomycota</taxon>
        <taxon>Peronosporomycetes</taxon>
        <taxon>Peronosporales</taxon>
        <taxon>Peronosporaceae</taxon>
        <taxon>Bremia</taxon>
    </lineage>
</organism>
<dbReference type="InterPro" id="IPR010037">
    <property type="entry name" value="FkbH_domain"/>
</dbReference>
<dbReference type="InterPro" id="IPR036412">
    <property type="entry name" value="HAD-like_sf"/>
</dbReference>
<gene>
    <name evidence="1" type="ORF">CCR75_002794</name>
</gene>
<evidence type="ECO:0000313" key="2">
    <source>
        <dbReference type="Proteomes" id="UP000294530"/>
    </source>
</evidence>
<accession>A0A976FQS3</accession>
<dbReference type="KEGG" id="blac:94346562"/>